<evidence type="ECO:0000313" key="8">
    <source>
        <dbReference type="Proteomes" id="UP000637578"/>
    </source>
</evidence>
<dbReference type="Proteomes" id="UP000637578">
    <property type="component" value="Unassembled WGS sequence"/>
</dbReference>
<dbReference type="PANTHER" id="PTHR30532:SF1">
    <property type="entry name" value="IRON(3+)-HYDROXAMATE-BINDING PROTEIN FHUD"/>
    <property type="match status" value="1"/>
</dbReference>
<dbReference type="Pfam" id="PF01497">
    <property type="entry name" value="Peripla_BP_2"/>
    <property type="match status" value="1"/>
</dbReference>
<feature type="domain" description="Fe/B12 periplasmic-binding" evidence="6">
    <location>
        <begin position="64"/>
        <end position="328"/>
    </location>
</feature>
<dbReference type="PROSITE" id="PS50983">
    <property type="entry name" value="FE_B12_PBP"/>
    <property type="match status" value="1"/>
</dbReference>
<dbReference type="PROSITE" id="PS51257">
    <property type="entry name" value="PROKAR_LIPOPROTEIN"/>
    <property type="match status" value="1"/>
</dbReference>
<dbReference type="InterPro" id="IPR002491">
    <property type="entry name" value="ABC_transptr_periplasmic_BD"/>
</dbReference>
<reference evidence="7" key="1">
    <citation type="journal article" date="2014" name="Int. J. Syst. Evol. Microbiol.">
        <title>Complete genome sequence of Corynebacterium casei LMG S-19264T (=DSM 44701T), isolated from a smear-ripened cheese.</title>
        <authorList>
            <consortium name="US DOE Joint Genome Institute (JGI-PGF)"/>
            <person name="Walter F."/>
            <person name="Albersmeier A."/>
            <person name="Kalinowski J."/>
            <person name="Ruckert C."/>
        </authorList>
    </citation>
    <scope>NUCLEOTIDE SEQUENCE</scope>
    <source>
        <strain evidence="7">CGMCC 4.5737</strain>
    </source>
</reference>
<dbReference type="PANTHER" id="PTHR30532">
    <property type="entry name" value="IRON III DICITRATE-BINDING PERIPLASMIC PROTEIN"/>
    <property type="match status" value="1"/>
</dbReference>
<dbReference type="RefSeq" id="WP_189058368.1">
    <property type="nucleotide sequence ID" value="NZ_BMMK01000013.1"/>
</dbReference>
<keyword evidence="4 5" id="KW-0732">Signal</keyword>
<comment type="subcellular location">
    <subcellularLocation>
        <location evidence="1">Cell envelope</location>
    </subcellularLocation>
</comment>
<sequence length="328" mass="34348">MRLARAAAVLAGTALLASCSSATSSAPPNQSPPSINVSVAPLEPALHVTDPHGQEITLPAAPERIVCLTGLCDDALAELGVKPAGTSSPTLLTHPALLGAAGAGVAVVPGTFGSEDVEAVAGMRPDLVIGLEGVHDALRPAITRFAPLWTVGPKDWQESVGYLRALGALTGRTQQAADAERRFRQKLADAVRTSRERGLRDRTVLVMYGSADSISVDTADSLTGRLLGELFGYPWPARGTDADTASTYSVEEILAKQPDVVFVYSLLFSPTDKKLSEQLADNPVWGQVKAVQHGNVHETHAKLWGAGRGTRSLGAIVDEALDKVAAAR</sequence>
<gene>
    <name evidence="7" type="primary">fecB</name>
    <name evidence="7" type="ORF">GCM10012275_31650</name>
</gene>
<protein>
    <submittedName>
        <fullName evidence="7">Iron siderophore-binding protein</fullName>
    </submittedName>
</protein>
<comment type="similarity">
    <text evidence="2">Belongs to the bacterial solute-binding protein 8 family.</text>
</comment>
<organism evidence="7 8">
    <name type="scientific">Longimycelium tulufanense</name>
    <dbReference type="NCBI Taxonomy" id="907463"/>
    <lineage>
        <taxon>Bacteria</taxon>
        <taxon>Bacillati</taxon>
        <taxon>Actinomycetota</taxon>
        <taxon>Actinomycetes</taxon>
        <taxon>Pseudonocardiales</taxon>
        <taxon>Pseudonocardiaceae</taxon>
        <taxon>Longimycelium</taxon>
    </lineage>
</organism>
<evidence type="ECO:0000256" key="1">
    <source>
        <dbReference type="ARBA" id="ARBA00004196"/>
    </source>
</evidence>
<keyword evidence="3" id="KW-0813">Transport</keyword>
<evidence type="ECO:0000313" key="7">
    <source>
        <dbReference type="EMBL" id="GGM58108.1"/>
    </source>
</evidence>
<dbReference type="EMBL" id="BMMK01000013">
    <property type="protein sequence ID" value="GGM58108.1"/>
    <property type="molecule type" value="Genomic_DNA"/>
</dbReference>
<dbReference type="GO" id="GO:0030288">
    <property type="term" value="C:outer membrane-bounded periplasmic space"/>
    <property type="evidence" value="ECO:0007669"/>
    <property type="project" value="TreeGrafter"/>
</dbReference>
<comment type="caution">
    <text evidence="7">The sequence shown here is derived from an EMBL/GenBank/DDBJ whole genome shotgun (WGS) entry which is preliminary data.</text>
</comment>
<dbReference type="SUPFAM" id="SSF53807">
    <property type="entry name" value="Helical backbone' metal receptor"/>
    <property type="match status" value="1"/>
</dbReference>
<accession>A0A8J3CCB7</accession>
<dbReference type="AlphaFoldDB" id="A0A8J3CCB7"/>
<evidence type="ECO:0000256" key="5">
    <source>
        <dbReference type="SAM" id="SignalP"/>
    </source>
</evidence>
<dbReference type="GO" id="GO:1901678">
    <property type="term" value="P:iron coordination entity transport"/>
    <property type="evidence" value="ECO:0007669"/>
    <property type="project" value="UniProtKB-ARBA"/>
</dbReference>
<keyword evidence="8" id="KW-1185">Reference proteome</keyword>
<feature type="chain" id="PRO_5035326218" evidence="5">
    <location>
        <begin position="23"/>
        <end position="328"/>
    </location>
</feature>
<evidence type="ECO:0000256" key="2">
    <source>
        <dbReference type="ARBA" id="ARBA00008814"/>
    </source>
</evidence>
<evidence type="ECO:0000259" key="6">
    <source>
        <dbReference type="PROSITE" id="PS50983"/>
    </source>
</evidence>
<feature type="signal peptide" evidence="5">
    <location>
        <begin position="1"/>
        <end position="22"/>
    </location>
</feature>
<evidence type="ECO:0000256" key="3">
    <source>
        <dbReference type="ARBA" id="ARBA00022448"/>
    </source>
</evidence>
<evidence type="ECO:0000256" key="4">
    <source>
        <dbReference type="ARBA" id="ARBA00022729"/>
    </source>
</evidence>
<dbReference type="InterPro" id="IPR051313">
    <property type="entry name" value="Bact_iron-sidero_bind"/>
</dbReference>
<proteinExistence type="inferred from homology"/>
<dbReference type="Gene3D" id="3.40.50.1980">
    <property type="entry name" value="Nitrogenase molybdenum iron protein domain"/>
    <property type="match status" value="2"/>
</dbReference>
<name>A0A8J3CCB7_9PSEU</name>
<reference evidence="7" key="2">
    <citation type="submission" date="2020-09" db="EMBL/GenBank/DDBJ databases">
        <authorList>
            <person name="Sun Q."/>
            <person name="Zhou Y."/>
        </authorList>
    </citation>
    <scope>NUCLEOTIDE SEQUENCE</scope>
    <source>
        <strain evidence="7">CGMCC 4.5737</strain>
    </source>
</reference>